<dbReference type="HAMAP" id="MF_00942">
    <property type="entry name" value="Nth"/>
    <property type="match status" value="1"/>
</dbReference>
<reference evidence="14" key="1">
    <citation type="submission" date="2017-02" db="EMBL/GenBank/DDBJ databases">
        <title>Delving into the versatile metabolic prowess of the omnipresent phylum Bacteroidetes.</title>
        <authorList>
            <person name="Nobu M.K."/>
            <person name="Mei R."/>
            <person name="Narihiro T."/>
            <person name="Kuroda K."/>
            <person name="Liu W.-T."/>
        </authorList>
    </citation>
    <scope>NUCLEOTIDE SEQUENCE</scope>
    <source>
        <strain evidence="14">ADurb.Bin276</strain>
    </source>
</reference>
<dbReference type="PROSITE" id="PS01155">
    <property type="entry name" value="ENDONUCLEASE_III_2"/>
    <property type="match status" value="1"/>
</dbReference>
<feature type="domain" description="HhH-GPD" evidence="13">
    <location>
        <begin position="41"/>
        <end position="188"/>
    </location>
</feature>
<dbReference type="InterPro" id="IPR003265">
    <property type="entry name" value="HhH-GPD_domain"/>
</dbReference>
<dbReference type="GO" id="GO:0051539">
    <property type="term" value="F:4 iron, 4 sulfur cluster binding"/>
    <property type="evidence" value="ECO:0007669"/>
    <property type="project" value="UniProtKB-UniRule"/>
</dbReference>
<evidence type="ECO:0000256" key="10">
    <source>
        <dbReference type="ARBA" id="ARBA00023239"/>
    </source>
</evidence>
<feature type="binding site" evidence="12">
    <location>
        <position position="206"/>
    </location>
    <ligand>
        <name>[4Fe-4S] cluster</name>
        <dbReference type="ChEBI" id="CHEBI:49883"/>
    </ligand>
</feature>
<comment type="caution">
    <text evidence="14">The sequence shown here is derived from an EMBL/GenBank/DDBJ whole genome shotgun (WGS) entry which is preliminary data.</text>
</comment>
<keyword evidence="8 12" id="KW-0238">DNA-binding</keyword>
<protein>
    <recommendedName>
        <fullName evidence="12">Endonuclease III</fullName>
        <ecNumber evidence="12">4.2.99.18</ecNumber>
    </recommendedName>
    <alternativeName>
        <fullName evidence="12">DNA-(apurinic or apyrimidinic site) lyase</fullName>
    </alternativeName>
</protein>
<feature type="binding site" evidence="12">
    <location>
        <position position="197"/>
    </location>
    <ligand>
        <name>[4Fe-4S] cluster</name>
        <dbReference type="ChEBI" id="CHEBI:49883"/>
    </ligand>
</feature>
<sequence length="219" mass="25278">MNNQNIAQAFAILQESKKQWQDSTLENLGKNPFFILVGCILSLRTKDQITRQVSERLLKRIRSPQQLIAYSEDEIARLIYPVGFYRRKAKNLIDISKILIHKYQSQVPSTLEELLELPGVGRKTANLVLTIGFGKPGICVDTHVHRIVNRWGYIKTKTPEQTEMALRDILPQEFWIPINSLLVLFGQNICLPRRPHCENCPIEEYCDQVGIEKSEDKIH</sequence>
<dbReference type="EC" id="4.2.99.18" evidence="12"/>
<dbReference type="Gene3D" id="1.10.1670.10">
    <property type="entry name" value="Helix-hairpin-Helix base-excision DNA repair enzymes (C-terminal)"/>
    <property type="match status" value="1"/>
</dbReference>
<keyword evidence="11 12" id="KW-0326">Glycosidase</keyword>
<dbReference type="InterPro" id="IPR005759">
    <property type="entry name" value="Nth"/>
</dbReference>
<gene>
    <name evidence="14" type="primary">pdg_1</name>
    <name evidence="12" type="synonym">nth</name>
    <name evidence="14" type="ORF">BWY41_01904</name>
</gene>
<comment type="function">
    <text evidence="12">DNA repair enzyme that has both DNA N-glycosylase activity and AP-lyase activity. The DNA N-glycosylase activity releases various damaged pyrimidines from DNA by cleaving the N-glycosidic bond, leaving an AP (apurinic/apyrimidinic) site. The AP-lyase activity cleaves the phosphodiester bond 3' to the AP site by a beta-elimination, leaving a 3'-terminal unsaturated sugar and a product with a terminal 5'-phosphate.</text>
</comment>
<dbReference type="GO" id="GO:0003677">
    <property type="term" value="F:DNA binding"/>
    <property type="evidence" value="ECO:0007669"/>
    <property type="project" value="UniProtKB-UniRule"/>
</dbReference>
<evidence type="ECO:0000313" key="14">
    <source>
        <dbReference type="EMBL" id="OQA54802.1"/>
    </source>
</evidence>
<keyword evidence="7 12" id="KW-0411">Iron-sulfur</keyword>
<dbReference type="InterPro" id="IPR004036">
    <property type="entry name" value="Endonuclease-III-like_CS2"/>
</dbReference>
<evidence type="ECO:0000256" key="4">
    <source>
        <dbReference type="ARBA" id="ARBA00022763"/>
    </source>
</evidence>
<evidence type="ECO:0000256" key="5">
    <source>
        <dbReference type="ARBA" id="ARBA00022801"/>
    </source>
</evidence>
<dbReference type="Pfam" id="PF00633">
    <property type="entry name" value="HHH"/>
    <property type="match status" value="1"/>
</dbReference>
<comment type="similarity">
    <text evidence="1 12">Belongs to the Nth/MutY family.</text>
</comment>
<dbReference type="EMBL" id="MWBQ01000196">
    <property type="protein sequence ID" value="OQA54802.1"/>
    <property type="molecule type" value="Genomic_DNA"/>
</dbReference>
<dbReference type="GO" id="GO:0006285">
    <property type="term" value="P:base-excision repair, AP site formation"/>
    <property type="evidence" value="ECO:0007669"/>
    <property type="project" value="TreeGrafter"/>
</dbReference>
<name>A0A1V5SLG6_9BACT</name>
<keyword evidence="3 12" id="KW-0479">Metal-binding</keyword>
<feature type="binding site" evidence="12">
    <location>
        <position position="190"/>
    </location>
    <ligand>
        <name>[4Fe-4S] cluster</name>
        <dbReference type="ChEBI" id="CHEBI:49883"/>
    </ligand>
</feature>
<organism evidence="14">
    <name type="scientific">Candidatus Atribacter allofermentans</name>
    <dbReference type="NCBI Taxonomy" id="1852833"/>
    <lineage>
        <taxon>Bacteria</taxon>
        <taxon>Pseudomonadati</taxon>
        <taxon>Atribacterota</taxon>
        <taxon>Atribacteria</taxon>
        <taxon>Atribacterales</taxon>
        <taxon>Atribacteraceae</taxon>
        <taxon>Atribacter</taxon>
    </lineage>
</organism>
<dbReference type="InterPro" id="IPR011257">
    <property type="entry name" value="DNA_glycosylase"/>
</dbReference>
<proteinExistence type="inferred from homology"/>
<dbReference type="FunFam" id="1.10.340.30:FF:000001">
    <property type="entry name" value="Endonuclease III"/>
    <property type="match status" value="1"/>
</dbReference>
<comment type="cofactor">
    <cofactor evidence="12">
        <name>[4Fe-4S] cluster</name>
        <dbReference type="ChEBI" id="CHEBI:49883"/>
    </cofactor>
    <text evidence="12">Binds 1 [4Fe-4S] cluster.</text>
</comment>
<dbReference type="PIRSF" id="PIRSF001435">
    <property type="entry name" value="Nth"/>
    <property type="match status" value="1"/>
</dbReference>
<evidence type="ECO:0000256" key="12">
    <source>
        <dbReference type="HAMAP-Rule" id="MF_00942"/>
    </source>
</evidence>
<dbReference type="PANTHER" id="PTHR43286:SF1">
    <property type="entry name" value="ENDONUCLEASE III-LIKE PROTEIN 1"/>
    <property type="match status" value="1"/>
</dbReference>
<dbReference type="Gene3D" id="1.10.340.30">
    <property type="entry name" value="Hypothetical protein, domain 2"/>
    <property type="match status" value="1"/>
</dbReference>
<dbReference type="GO" id="GO:0046872">
    <property type="term" value="F:metal ion binding"/>
    <property type="evidence" value="ECO:0007669"/>
    <property type="project" value="UniProtKB-KW"/>
</dbReference>
<keyword evidence="9 12" id="KW-0234">DNA repair</keyword>
<accession>A0A1V5SLG6</accession>
<evidence type="ECO:0000256" key="9">
    <source>
        <dbReference type="ARBA" id="ARBA00023204"/>
    </source>
</evidence>
<keyword evidence="6 12" id="KW-0408">Iron</keyword>
<dbReference type="InterPro" id="IPR000445">
    <property type="entry name" value="HhH_motif"/>
</dbReference>
<evidence type="ECO:0000256" key="2">
    <source>
        <dbReference type="ARBA" id="ARBA00022485"/>
    </source>
</evidence>
<dbReference type="GO" id="GO:0000703">
    <property type="term" value="F:oxidized pyrimidine nucleobase lesion DNA N-glycosylase activity"/>
    <property type="evidence" value="ECO:0007669"/>
    <property type="project" value="TreeGrafter"/>
</dbReference>
<dbReference type="AlphaFoldDB" id="A0A1V5SLG6"/>
<feature type="binding site" evidence="12">
    <location>
        <position position="200"/>
    </location>
    <ligand>
        <name>[4Fe-4S] cluster</name>
        <dbReference type="ChEBI" id="CHEBI:49883"/>
    </ligand>
</feature>
<dbReference type="Pfam" id="PF00730">
    <property type="entry name" value="HhH-GPD"/>
    <property type="match status" value="1"/>
</dbReference>
<evidence type="ECO:0000259" key="13">
    <source>
        <dbReference type="SMART" id="SM00478"/>
    </source>
</evidence>
<evidence type="ECO:0000256" key="11">
    <source>
        <dbReference type="ARBA" id="ARBA00023295"/>
    </source>
</evidence>
<dbReference type="InterPro" id="IPR003651">
    <property type="entry name" value="Endonuclease3_FeS-loop_motif"/>
</dbReference>
<dbReference type="SMART" id="SM00525">
    <property type="entry name" value="FES"/>
    <property type="match status" value="1"/>
</dbReference>
<dbReference type="InterPro" id="IPR023170">
    <property type="entry name" value="HhH_base_excis_C"/>
</dbReference>
<evidence type="ECO:0000256" key="7">
    <source>
        <dbReference type="ARBA" id="ARBA00023014"/>
    </source>
</evidence>
<dbReference type="SUPFAM" id="SSF48150">
    <property type="entry name" value="DNA-glycosylase"/>
    <property type="match status" value="1"/>
</dbReference>
<dbReference type="Pfam" id="PF10576">
    <property type="entry name" value="EndIII_4Fe-2S"/>
    <property type="match status" value="1"/>
</dbReference>
<evidence type="ECO:0000256" key="6">
    <source>
        <dbReference type="ARBA" id="ARBA00023004"/>
    </source>
</evidence>
<dbReference type="Proteomes" id="UP000485569">
    <property type="component" value="Unassembled WGS sequence"/>
</dbReference>
<dbReference type="FunFam" id="1.10.1670.10:FF:000001">
    <property type="entry name" value="Endonuclease III"/>
    <property type="match status" value="1"/>
</dbReference>
<dbReference type="CDD" id="cd00056">
    <property type="entry name" value="ENDO3c"/>
    <property type="match status" value="1"/>
</dbReference>
<dbReference type="PANTHER" id="PTHR43286">
    <property type="entry name" value="ENDONUCLEASE III-LIKE PROTEIN 1"/>
    <property type="match status" value="1"/>
</dbReference>
<keyword evidence="5 12" id="KW-0378">Hydrolase</keyword>
<dbReference type="SMART" id="SM00478">
    <property type="entry name" value="ENDO3c"/>
    <property type="match status" value="1"/>
</dbReference>
<keyword evidence="4 12" id="KW-0227">DNA damage</keyword>
<comment type="catalytic activity">
    <reaction evidence="12">
        <text>2'-deoxyribonucleotide-(2'-deoxyribose 5'-phosphate)-2'-deoxyribonucleotide-DNA = a 3'-end 2'-deoxyribonucleotide-(2,3-dehydro-2,3-deoxyribose 5'-phosphate)-DNA + a 5'-end 5'-phospho-2'-deoxyribonucleoside-DNA + H(+)</text>
        <dbReference type="Rhea" id="RHEA:66592"/>
        <dbReference type="Rhea" id="RHEA-COMP:13180"/>
        <dbReference type="Rhea" id="RHEA-COMP:16897"/>
        <dbReference type="Rhea" id="RHEA-COMP:17067"/>
        <dbReference type="ChEBI" id="CHEBI:15378"/>
        <dbReference type="ChEBI" id="CHEBI:136412"/>
        <dbReference type="ChEBI" id="CHEBI:157695"/>
        <dbReference type="ChEBI" id="CHEBI:167181"/>
        <dbReference type="EC" id="4.2.99.18"/>
    </reaction>
</comment>
<evidence type="ECO:0000256" key="1">
    <source>
        <dbReference type="ARBA" id="ARBA00008343"/>
    </source>
</evidence>
<dbReference type="GO" id="GO:0140078">
    <property type="term" value="F:class I DNA-(apurinic or apyrimidinic site) endonuclease activity"/>
    <property type="evidence" value="ECO:0007669"/>
    <property type="project" value="UniProtKB-EC"/>
</dbReference>
<keyword evidence="2 12" id="KW-0004">4Fe-4S</keyword>
<evidence type="ECO:0000256" key="8">
    <source>
        <dbReference type="ARBA" id="ARBA00023125"/>
    </source>
</evidence>
<keyword evidence="10 12" id="KW-0456">Lyase</keyword>
<evidence type="ECO:0000256" key="3">
    <source>
        <dbReference type="ARBA" id="ARBA00022723"/>
    </source>
</evidence>
<dbReference type="GO" id="GO:0006289">
    <property type="term" value="P:nucleotide-excision repair"/>
    <property type="evidence" value="ECO:0007669"/>
    <property type="project" value="TreeGrafter"/>
</dbReference>